<sequence length="316" mass="36880">MKEISVILKNIIIRDIVHIALCLFMAQTGFISIYICKFIIPLIILIDIIYLYVSKRITQDSETYKKRLGMLCLSIFVYSSIMTGFTYNTNLKQSIPVLTYHRVNYETINTSVPTLTPEEFDKQMSYLKKHGYNTITAEDLYKYYNNKKVQLPKKSILITFDDGWKDNYENAYPILKKYNYKATIFLATGKIGTENFMTWDNIREMQDYGISFGGHTVNHVNLKKLTKDEAYTEIKNSYDDIVTNLKIQPISFCYPYGGGDLYPSIQRLVKEAGFSMAFGSHNYGINSKNTNNYAIRRILMPRYRILHKIELIFLVW</sequence>
<feature type="domain" description="NodB homology" evidence="4">
    <location>
        <begin position="154"/>
        <end position="316"/>
    </location>
</feature>
<evidence type="ECO:0000313" key="5">
    <source>
        <dbReference type="EMBL" id="EYE87550.1"/>
    </source>
</evidence>
<dbReference type="Pfam" id="PF01522">
    <property type="entry name" value="Polysacc_deac_1"/>
    <property type="match status" value="1"/>
</dbReference>
<dbReference type="Gene3D" id="3.20.20.370">
    <property type="entry name" value="Glycoside hydrolase/deacetylase"/>
    <property type="match status" value="1"/>
</dbReference>
<dbReference type="RefSeq" id="WP_051515155.1">
    <property type="nucleotide sequence ID" value="NZ_AZQP01000049.1"/>
</dbReference>
<comment type="caution">
    <text evidence="5">The sequence shown here is derived from an EMBL/GenBank/DDBJ whole genome shotgun (WGS) entry which is preliminary data.</text>
</comment>
<proteinExistence type="predicted"/>
<dbReference type="InterPro" id="IPR002509">
    <property type="entry name" value="NODB_dom"/>
</dbReference>
<evidence type="ECO:0000256" key="2">
    <source>
        <dbReference type="ARBA" id="ARBA00022729"/>
    </source>
</evidence>
<dbReference type="InterPro" id="IPR051398">
    <property type="entry name" value="Polysacch_Deacetylase"/>
</dbReference>
<comment type="subcellular location">
    <subcellularLocation>
        <location evidence="1">Secreted</location>
    </subcellularLocation>
</comment>
<evidence type="ECO:0000259" key="4">
    <source>
        <dbReference type="PROSITE" id="PS51677"/>
    </source>
</evidence>
<dbReference type="PROSITE" id="PS51677">
    <property type="entry name" value="NODB"/>
    <property type="match status" value="1"/>
</dbReference>
<dbReference type="STRING" id="1403537.Q428_12705"/>
<dbReference type="GO" id="GO:0005576">
    <property type="term" value="C:extracellular region"/>
    <property type="evidence" value="ECO:0007669"/>
    <property type="project" value="UniProtKB-SubCell"/>
</dbReference>
<dbReference type="AlphaFoldDB" id="A0A017RUL1"/>
<keyword evidence="3" id="KW-0812">Transmembrane</keyword>
<evidence type="ECO:0000256" key="3">
    <source>
        <dbReference type="SAM" id="Phobius"/>
    </source>
</evidence>
<keyword evidence="2" id="KW-0732">Signal</keyword>
<dbReference type="PANTHER" id="PTHR34216">
    <property type="match status" value="1"/>
</dbReference>
<gene>
    <name evidence="5" type="ORF">Q428_12705</name>
</gene>
<keyword evidence="6" id="KW-1185">Reference proteome</keyword>
<evidence type="ECO:0000256" key="1">
    <source>
        <dbReference type="ARBA" id="ARBA00004613"/>
    </source>
</evidence>
<dbReference type="Proteomes" id="UP000019681">
    <property type="component" value="Unassembled WGS sequence"/>
</dbReference>
<dbReference type="GO" id="GO:0005975">
    <property type="term" value="P:carbohydrate metabolic process"/>
    <property type="evidence" value="ECO:0007669"/>
    <property type="project" value="InterPro"/>
</dbReference>
<dbReference type="GO" id="GO:0016810">
    <property type="term" value="F:hydrolase activity, acting on carbon-nitrogen (but not peptide) bonds"/>
    <property type="evidence" value="ECO:0007669"/>
    <property type="project" value="InterPro"/>
</dbReference>
<dbReference type="SUPFAM" id="SSF88713">
    <property type="entry name" value="Glycoside hydrolase/deacetylase"/>
    <property type="match status" value="1"/>
</dbReference>
<dbReference type="InterPro" id="IPR011330">
    <property type="entry name" value="Glyco_hydro/deAcase_b/a-brl"/>
</dbReference>
<reference evidence="5 6" key="1">
    <citation type="journal article" date="2014" name="Genome Announc.">
        <title>Draft Genome Sequence of Fervidicella metallireducens Strain AeBT, an Iron-Reducing Thermoanaerobe from the Great Artesian Basin.</title>
        <authorList>
            <person name="Patel B.K."/>
        </authorList>
    </citation>
    <scope>NUCLEOTIDE SEQUENCE [LARGE SCALE GENOMIC DNA]</scope>
    <source>
        <strain evidence="5 6">AeB</strain>
    </source>
</reference>
<accession>A0A017RUL1</accession>
<organism evidence="5 6">
    <name type="scientific">Fervidicella metallireducens AeB</name>
    <dbReference type="NCBI Taxonomy" id="1403537"/>
    <lineage>
        <taxon>Bacteria</taxon>
        <taxon>Bacillati</taxon>
        <taxon>Bacillota</taxon>
        <taxon>Clostridia</taxon>
        <taxon>Eubacteriales</taxon>
        <taxon>Clostridiaceae</taxon>
        <taxon>Fervidicella</taxon>
    </lineage>
</organism>
<dbReference type="OrthoDB" id="9778320at2"/>
<feature type="transmembrane region" description="Helical" evidence="3">
    <location>
        <begin position="32"/>
        <end position="53"/>
    </location>
</feature>
<evidence type="ECO:0000313" key="6">
    <source>
        <dbReference type="Proteomes" id="UP000019681"/>
    </source>
</evidence>
<dbReference type="CDD" id="cd10918">
    <property type="entry name" value="CE4_NodB_like_5s_6s"/>
    <property type="match status" value="1"/>
</dbReference>
<dbReference type="EMBL" id="AZQP01000049">
    <property type="protein sequence ID" value="EYE87550.1"/>
    <property type="molecule type" value="Genomic_DNA"/>
</dbReference>
<keyword evidence="3" id="KW-1133">Transmembrane helix</keyword>
<keyword evidence="3" id="KW-0472">Membrane</keyword>
<dbReference type="PANTHER" id="PTHR34216:SF3">
    <property type="entry name" value="POLY-BETA-1,6-N-ACETYL-D-GLUCOSAMINE N-DEACETYLASE"/>
    <property type="match status" value="1"/>
</dbReference>
<protein>
    <submittedName>
        <fullName evidence="5">Polysaccharide deacetylase</fullName>
    </submittedName>
</protein>
<name>A0A017RUL1_9CLOT</name>
<feature type="transmembrane region" description="Helical" evidence="3">
    <location>
        <begin position="68"/>
        <end position="87"/>
    </location>
</feature>